<evidence type="ECO:0000313" key="7">
    <source>
        <dbReference type="Proteomes" id="UP000694523"/>
    </source>
</evidence>
<dbReference type="GO" id="GO:0005856">
    <property type="term" value="C:cytoskeleton"/>
    <property type="evidence" value="ECO:0007669"/>
    <property type="project" value="UniProtKB-SubCell"/>
</dbReference>
<dbReference type="InterPro" id="IPR042404">
    <property type="entry name" value="KATNBL1"/>
</dbReference>
<organism evidence="6 7">
    <name type="scientific">Neogobius melanostomus</name>
    <name type="common">round goby</name>
    <dbReference type="NCBI Taxonomy" id="47308"/>
    <lineage>
        <taxon>Eukaryota</taxon>
        <taxon>Metazoa</taxon>
        <taxon>Chordata</taxon>
        <taxon>Craniata</taxon>
        <taxon>Vertebrata</taxon>
        <taxon>Euteleostomi</taxon>
        <taxon>Actinopterygii</taxon>
        <taxon>Neopterygii</taxon>
        <taxon>Teleostei</taxon>
        <taxon>Neoteleostei</taxon>
        <taxon>Acanthomorphata</taxon>
        <taxon>Gobiaria</taxon>
        <taxon>Gobiiformes</taxon>
        <taxon>Gobioidei</taxon>
        <taxon>Gobiidae</taxon>
        <taxon>Benthophilinae</taxon>
        <taxon>Neogobiini</taxon>
        <taxon>Neogobius</taxon>
    </lineage>
</organism>
<dbReference type="Proteomes" id="UP000694523">
    <property type="component" value="Unplaced"/>
</dbReference>
<reference evidence="6" key="1">
    <citation type="submission" date="2025-08" db="UniProtKB">
        <authorList>
            <consortium name="Ensembl"/>
        </authorList>
    </citation>
    <scope>IDENTIFICATION</scope>
</reference>
<sequence length="324" mass="36877">MTAAEEHSESKEGTHSLSDKTAVIEESCRMDSNTKDGHYQILDQDRSPYKVTYRNTKEMEYYKKNEDPTKKRVAASRAGPNPGRVKRVVSCKRKTHHLTVAWKKPPGTGKPHAAANKENELNCRADMEQGVFCMDPWDLPQNKQSTGRTGPEPPDYSLLSELRRDHIAMNSVLFGRNLRLKVAFTLWERNVGELLTYFLRIQDSGVFVDFLPVITKSINENTSTISIGSCVDLFPLVKKVLSNPYEEYITVGLKWIDSVLKNWWKELRESGLSGSTKAPLDKNFQIFNQHLLELWHHEPLLKSVPGPAGDLAKAIDLFILQLPW</sequence>
<dbReference type="Ensembl" id="ENSNMLT00000034049.1">
    <property type="protein sequence ID" value="ENSNMLP00000030533.1"/>
    <property type="gene ID" value="ENSNMLG00000019247.1"/>
</dbReference>
<dbReference type="InterPro" id="IPR028021">
    <property type="entry name" value="Katanin_C-terminal"/>
</dbReference>
<reference evidence="6" key="2">
    <citation type="submission" date="2025-09" db="UniProtKB">
        <authorList>
            <consortium name="Ensembl"/>
        </authorList>
    </citation>
    <scope>IDENTIFICATION</scope>
</reference>
<evidence type="ECO:0000313" key="6">
    <source>
        <dbReference type="Ensembl" id="ENSNMLP00000030533.1"/>
    </source>
</evidence>
<comment type="subcellular location">
    <subcellularLocation>
        <location evidence="1">Cytoplasm</location>
        <location evidence="1">Cytoskeleton</location>
    </subcellularLocation>
</comment>
<dbReference type="AlphaFoldDB" id="A0A8C6U4V2"/>
<dbReference type="PANTHER" id="PTHR14682:SF1">
    <property type="entry name" value="KATNB1-LIKE PROTEIN 1"/>
    <property type="match status" value="1"/>
</dbReference>
<keyword evidence="3" id="KW-0206">Cytoskeleton</keyword>
<dbReference type="PANTHER" id="PTHR14682">
    <property type="entry name" value="KATNB1-LIKE PROTEIN 1"/>
    <property type="match status" value="1"/>
</dbReference>
<evidence type="ECO:0000256" key="3">
    <source>
        <dbReference type="ARBA" id="ARBA00023212"/>
    </source>
</evidence>
<evidence type="ECO:0000259" key="5">
    <source>
        <dbReference type="Pfam" id="PF13925"/>
    </source>
</evidence>
<keyword evidence="2" id="KW-0963">Cytoplasm</keyword>
<feature type="region of interest" description="Disordered" evidence="4">
    <location>
        <begin position="65"/>
        <end position="84"/>
    </location>
</feature>
<dbReference type="GO" id="GO:0008017">
    <property type="term" value="F:microtubule binding"/>
    <property type="evidence" value="ECO:0007669"/>
    <property type="project" value="InterPro"/>
</dbReference>
<feature type="domain" description="Katanin p80 subunit C-terminal" evidence="5">
    <location>
        <begin position="164"/>
        <end position="317"/>
    </location>
</feature>
<keyword evidence="7" id="KW-1185">Reference proteome</keyword>
<proteinExistence type="predicted"/>
<name>A0A8C6U4V2_9GOBI</name>
<dbReference type="Pfam" id="PF13925">
    <property type="entry name" value="Katanin_con80"/>
    <property type="match status" value="1"/>
</dbReference>
<evidence type="ECO:0000256" key="4">
    <source>
        <dbReference type="SAM" id="MobiDB-lite"/>
    </source>
</evidence>
<evidence type="ECO:0000256" key="2">
    <source>
        <dbReference type="ARBA" id="ARBA00022490"/>
    </source>
</evidence>
<protein>
    <recommendedName>
        <fullName evidence="5">Katanin p80 subunit C-terminal domain-containing protein</fullName>
    </recommendedName>
</protein>
<accession>A0A8C6U4V2</accession>
<dbReference type="GO" id="GO:0005730">
    <property type="term" value="C:nucleolus"/>
    <property type="evidence" value="ECO:0007669"/>
    <property type="project" value="TreeGrafter"/>
</dbReference>
<evidence type="ECO:0000256" key="1">
    <source>
        <dbReference type="ARBA" id="ARBA00004245"/>
    </source>
</evidence>
<feature type="region of interest" description="Disordered" evidence="4">
    <location>
        <begin position="1"/>
        <end position="23"/>
    </location>
</feature>